<dbReference type="Gene3D" id="2.160.20.10">
    <property type="entry name" value="Single-stranded right-handed beta-helix, Pectin lyase-like"/>
    <property type="match status" value="2"/>
</dbReference>
<keyword evidence="5 9" id="KW-0134">Cell wall</keyword>
<keyword evidence="10" id="KW-1133">Transmembrane helix</keyword>
<evidence type="ECO:0000256" key="4">
    <source>
        <dbReference type="ARBA" id="ARBA00013229"/>
    </source>
</evidence>
<dbReference type="SUPFAM" id="SSF51126">
    <property type="entry name" value="Pectin lyase-like"/>
    <property type="match status" value="1"/>
</dbReference>
<name>A0AA35VF42_LACSI</name>
<comment type="pathway">
    <text evidence="2 9">Glycan metabolism; pectin degradation; 2-dehydro-3-deoxy-D-gluconate from pectin: step 1/5.</text>
</comment>
<evidence type="ECO:0000256" key="2">
    <source>
        <dbReference type="ARBA" id="ARBA00005184"/>
    </source>
</evidence>
<keyword evidence="10" id="KW-0812">Transmembrane</keyword>
<evidence type="ECO:0000256" key="1">
    <source>
        <dbReference type="ARBA" id="ARBA00004191"/>
    </source>
</evidence>
<dbReference type="PROSITE" id="PS00800">
    <property type="entry name" value="PECTINESTERASE_1"/>
    <property type="match status" value="1"/>
</dbReference>
<comment type="catalytic activity">
    <reaction evidence="8 9">
        <text>[(1-&gt;4)-alpha-D-galacturonosyl methyl ester](n) + n H2O = [(1-&gt;4)-alpha-D-galacturonosyl](n) + n methanol + n H(+)</text>
        <dbReference type="Rhea" id="RHEA:22380"/>
        <dbReference type="Rhea" id="RHEA-COMP:14570"/>
        <dbReference type="Rhea" id="RHEA-COMP:14573"/>
        <dbReference type="ChEBI" id="CHEBI:15377"/>
        <dbReference type="ChEBI" id="CHEBI:15378"/>
        <dbReference type="ChEBI" id="CHEBI:17790"/>
        <dbReference type="ChEBI" id="CHEBI:140522"/>
        <dbReference type="ChEBI" id="CHEBI:140523"/>
        <dbReference type="EC" id="3.1.1.11"/>
    </reaction>
</comment>
<dbReference type="GO" id="GO:0042545">
    <property type="term" value="P:cell wall modification"/>
    <property type="evidence" value="ECO:0007669"/>
    <property type="project" value="UniProtKB-UniRule"/>
</dbReference>
<proteinExistence type="inferred from homology"/>
<dbReference type="InterPro" id="IPR000070">
    <property type="entry name" value="Pectinesterase_cat"/>
</dbReference>
<dbReference type="Proteomes" id="UP001177003">
    <property type="component" value="Chromosome 1"/>
</dbReference>
<evidence type="ECO:0000256" key="10">
    <source>
        <dbReference type="SAM" id="Phobius"/>
    </source>
</evidence>
<keyword evidence="10" id="KW-0472">Membrane</keyword>
<evidence type="ECO:0000313" key="12">
    <source>
        <dbReference type="EMBL" id="CAI9267713.1"/>
    </source>
</evidence>
<dbReference type="EC" id="3.1.1.11" evidence="4 9"/>
<keyword evidence="6 9" id="KW-0378">Hydrolase</keyword>
<evidence type="ECO:0000256" key="8">
    <source>
        <dbReference type="ARBA" id="ARBA00047928"/>
    </source>
</evidence>
<feature type="transmembrane region" description="Helical" evidence="10">
    <location>
        <begin position="12"/>
        <end position="30"/>
    </location>
</feature>
<dbReference type="Pfam" id="PF01095">
    <property type="entry name" value="Pectinesterase"/>
    <property type="match status" value="2"/>
</dbReference>
<evidence type="ECO:0000256" key="9">
    <source>
        <dbReference type="RuleBase" id="RU000589"/>
    </source>
</evidence>
<evidence type="ECO:0000256" key="6">
    <source>
        <dbReference type="ARBA" id="ARBA00022801"/>
    </source>
</evidence>
<accession>A0AA35VF42</accession>
<sequence length="324" mass="36287">MFRLQYNPFKTIIVLYVLTFITFTVFLDGVDGKGILRLRPQGVDASFLTSQILPNRTFIVDINGPENYRSIQGAIDSVPDNNQDWVVIHVKKGIYREKVIIPREKPHIYLRGSGSTKTVIVWAESSENNYQSSTFKVEAPNFVAYGISFKNDAPTGIANTSHNQTVAAYVGADKGAVDIIFGRGRSIFHECEIFVINDRRMEIQGSVTAHTRSGLDENTGFVFVGGRVFGTGHAFLGRPRGTHSRVVFAKTYLSKTIRPEGWSDWNHHGSTENLCHCEYKCHGPGAGTSERVQWLKKLSDEEAAPFLSIKFIDGRKWLFVGYST</sequence>
<dbReference type="InterPro" id="IPR012334">
    <property type="entry name" value="Pectin_lyas_fold"/>
</dbReference>
<evidence type="ECO:0000256" key="7">
    <source>
        <dbReference type="ARBA" id="ARBA00023085"/>
    </source>
</evidence>
<evidence type="ECO:0000259" key="11">
    <source>
        <dbReference type="Pfam" id="PF01095"/>
    </source>
</evidence>
<evidence type="ECO:0000256" key="3">
    <source>
        <dbReference type="ARBA" id="ARBA00008891"/>
    </source>
</evidence>
<organism evidence="12 13">
    <name type="scientific">Lactuca saligna</name>
    <name type="common">Willowleaf lettuce</name>
    <dbReference type="NCBI Taxonomy" id="75948"/>
    <lineage>
        <taxon>Eukaryota</taxon>
        <taxon>Viridiplantae</taxon>
        <taxon>Streptophyta</taxon>
        <taxon>Embryophyta</taxon>
        <taxon>Tracheophyta</taxon>
        <taxon>Spermatophyta</taxon>
        <taxon>Magnoliopsida</taxon>
        <taxon>eudicotyledons</taxon>
        <taxon>Gunneridae</taxon>
        <taxon>Pentapetalae</taxon>
        <taxon>asterids</taxon>
        <taxon>campanulids</taxon>
        <taxon>Asterales</taxon>
        <taxon>Asteraceae</taxon>
        <taxon>Cichorioideae</taxon>
        <taxon>Cichorieae</taxon>
        <taxon>Lactucinae</taxon>
        <taxon>Lactuca</taxon>
    </lineage>
</organism>
<keyword evidence="13" id="KW-1185">Reference proteome</keyword>
<gene>
    <name evidence="12" type="ORF">LSALG_LOCUS8178</name>
</gene>
<comment type="subcellular location">
    <subcellularLocation>
        <location evidence="1 9">Secreted</location>
        <location evidence="1 9">Cell wall</location>
    </subcellularLocation>
</comment>
<evidence type="ECO:0000256" key="5">
    <source>
        <dbReference type="ARBA" id="ARBA00022512"/>
    </source>
</evidence>
<evidence type="ECO:0000313" key="13">
    <source>
        <dbReference type="Proteomes" id="UP001177003"/>
    </source>
</evidence>
<dbReference type="AlphaFoldDB" id="A0AA35VF42"/>
<keyword evidence="9" id="KW-0964">Secreted</keyword>
<keyword evidence="9" id="KW-0961">Cell wall biogenesis/degradation</keyword>
<dbReference type="InterPro" id="IPR011050">
    <property type="entry name" value="Pectin_lyase_fold/virulence"/>
</dbReference>
<feature type="domain" description="Pectinesterase catalytic" evidence="11">
    <location>
        <begin position="175"/>
        <end position="314"/>
    </location>
</feature>
<dbReference type="GO" id="GO:0045490">
    <property type="term" value="P:pectin catabolic process"/>
    <property type="evidence" value="ECO:0007669"/>
    <property type="project" value="UniProtKB-UniRule"/>
</dbReference>
<feature type="domain" description="Pectinesterase catalytic" evidence="11">
    <location>
        <begin position="59"/>
        <end position="174"/>
    </location>
</feature>
<keyword evidence="7 9" id="KW-0063">Aspartyl esterase</keyword>
<dbReference type="GO" id="GO:0030599">
    <property type="term" value="F:pectinesterase activity"/>
    <property type="evidence" value="ECO:0007669"/>
    <property type="project" value="UniProtKB-UniRule"/>
</dbReference>
<dbReference type="EMBL" id="OX465077">
    <property type="protein sequence ID" value="CAI9267713.1"/>
    <property type="molecule type" value="Genomic_DNA"/>
</dbReference>
<comment type="similarity">
    <text evidence="3">Belongs to the pectinesterase family.</text>
</comment>
<dbReference type="PANTHER" id="PTHR31321:SF98">
    <property type="entry name" value="PECTINESTERASE 67-RELATED"/>
    <property type="match status" value="1"/>
</dbReference>
<comment type="function">
    <text evidence="9">Acts in the modification of cell walls via demethylesterification of cell wall pectin.</text>
</comment>
<dbReference type="PANTHER" id="PTHR31321">
    <property type="entry name" value="ACYL-COA THIOESTER HYDROLASE YBHC-RELATED"/>
    <property type="match status" value="1"/>
</dbReference>
<protein>
    <recommendedName>
        <fullName evidence="4 9">Pectinesterase</fullName>
        <ecNumber evidence="4 9">3.1.1.11</ecNumber>
    </recommendedName>
</protein>
<dbReference type="InterPro" id="IPR018040">
    <property type="entry name" value="Pectinesterase_Tyr_AS"/>
</dbReference>
<reference evidence="12" key="1">
    <citation type="submission" date="2023-04" db="EMBL/GenBank/DDBJ databases">
        <authorList>
            <person name="Vijverberg K."/>
            <person name="Xiong W."/>
            <person name="Schranz E."/>
        </authorList>
    </citation>
    <scope>NUCLEOTIDE SEQUENCE</scope>
</reference>